<feature type="transmembrane region" description="Helical" evidence="5">
    <location>
        <begin position="127"/>
        <end position="147"/>
    </location>
</feature>
<dbReference type="FunFam" id="1.20.1250.20:FF:000308">
    <property type="entry name" value="MFS efflux transporter"/>
    <property type="match status" value="1"/>
</dbReference>
<feature type="transmembrane region" description="Helical" evidence="5">
    <location>
        <begin position="72"/>
        <end position="92"/>
    </location>
</feature>
<evidence type="ECO:0000256" key="3">
    <source>
        <dbReference type="ARBA" id="ARBA00022989"/>
    </source>
</evidence>
<comment type="subcellular location">
    <subcellularLocation>
        <location evidence="1">Membrane</location>
        <topology evidence="1">Multi-pass membrane protein</topology>
    </subcellularLocation>
</comment>
<evidence type="ECO:0000256" key="4">
    <source>
        <dbReference type="ARBA" id="ARBA00023136"/>
    </source>
</evidence>
<proteinExistence type="predicted"/>
<dbReference type="InterPro" id="IPR020846">
    <property type="entry name" value="MFS_dom"/>
</dbReference>
<keyword evidence="4 5" id="KW-0472">Membrane</keyword>
<keyword evidence="3 5" id="KW-1133">Transmembrane helix</keyword>
<organism evidence="7 8">
    <name type="scientific">Bimuria novae-zelandiae CBS 107.79</name>
    <dbReference type="NCBI Taxonomy" id="1447943"/>
    <lineage>
        <taxon>Eukaryota</taxon>
        <taxon>Fungi</taxon>
        <taxon>Dikarya</taxon>
        <taxon>Ascomycota</taxon>
        <taxon>Pezizomycotina</taxon>
        <taxon>Dothideomycetes</taxon>
        <taxon>Pleosporomycetidae</taxon>
        <taxon>Pleosporales</taxon>
        <taxon>Massarineae</taxon>
        <taxon>Didymosphaeriaceae</taxon>
        <taxon>Bimuria</taxon>
    </lineage>
</organism>
<dbReference type="AlphaFoldDB" id="A0A6A5VLF8"/>
<dbReference type="Pfam" id="PF07690">
    <property type="entry name" value="MFS_1"/>
    <property type="match status" value="1"/>
</dbReference>
<dbReference type="SUPFAM" id="SSF103473">
    <property type="entry name" value="MFS general substrate transporter"/>
    <property type="match status" value="1"/>
</dbReference>
<feature type="transmembrane region" description="Helical" evidence="5">
    <location>
        <begin position="104"/>
        <end position="121"/>
    </location>
</feature>
<reference evidence="7" key="1">
    <citation type="journal article" date="2020" name="Stud. Mycol.">
        <title>101 Dothideomycetes genomes: a test case for predicting lifestyles and emergence of pathogens.</title>
        <authorList>
            <person name="Haridas S."/>
            <person name="Albert R."/>
            <person name="Binder M."/>
            <person name="Bloem J."/>
            <person name="Labutti K."/>
            <person name="Salamov A."/>
            <person name="Andreopoulos B."/>
            <person name="Baker S."/>
            <person name="Barry K."/>
            <person name="Bills G."/>
            <person name="Bluhm B."/>
            <person name="Cannon C."/>
            <person name="Castanera R."/>
            <person name="Culley D."/>
            <person name="Daum C."/>
            <person name="Ezra D."/>
            <person name="Gonzalez J."/>
            <person name="Henrissat B."/>
            <person name="Kuo A."/>
            <person name="Liang C."/>
            <person name="Lipzen A."/>
            <person name="Lutzoni F."/>
            <person name="Magnuson J."/>
            <person name="Mondo S."/>
            <person name="Nolan M."/>
            <person name="Ohm R."/>
            <person name="Pangilinan J."/>
            <person name="Park H.-J."/>
            <person name="Ramirez L."/>
            <person name="Alfaro M."/>
            <person name="Sun H."/>
            <person name="Tritt A."/>
            <person name="Yoshinaga Y."/>
            <person name="Zwiers L.-H."/>
            <person name="Turgeon B."/>
            <person name="Goodwin S."/>
            <person name="Spatafora J."/>
            <person name="Crous P."/>
            <person name="Grigoriev I."/>
        </authorList>
    </citation>
    <scope>NUCLEOTIDE SEQUENCE</scope>
    <source>
        <strain evidence="7">CBS 107.79</strain>
    </source>
</reference>
<feature type="transmembrane region" description="Helical" evidence="5">
    <location>
        <begin position="191"/>
        <end position="211"/>
    </location>
</feature>
<feature type="transmembrane region" description="Helical" evidence="5">
    <location>
        <begin position="417"/>
        <end position="436"/>
    </location>
</feature>
<sequence>MSSPAPDAHELQNIPPAAEEPHALVQQKWNDPPINKWRVAATFITFSLVGASDGVYGVLVPPIRENFNLSNTVVSLLFMTPFFGYTIATIIVSKISMSLGQRGIAIIGSLCHLISFIVMAVHPPHFAAYLVFYIFVGLGNGLLDAAWNAWISDMANANALMGLLHAFYGLGATLSPTVATNMIGAGLGWWNFYWTLVGAATLELACASLFWTEDAQQFRIKNPKSSSSGKSRTSEAVSNKVTWMIALFLFVYMGVEVSIGGWIVDFMIHERSGSQGTSGYVATGFWAGVTVGRLALGLVNEWLGAFQSYTSLLAVGNANKATRIGERLAISFYLVISVGIQLIFWLVPSFVLSAVMVALLGFFTGPLFPGAIVVGARLLPKHLHTPGIGFASAFAGGGGSILPFVAGAIAGPHGVKTLQPFILALLVAITVSWMLLPRQKRATA</sequence>
<accession>A0A6A5VLF8</accession>
<gene>
    <name evidence="7" type="ORF">BU23DRAFT_450915</name>
</gene>
<evidence type="ECO:0000259" key="6">
    <source>
        <dbReference type="PROSITE" id="PS50850"/>
    </source>
</evidence>
<dbReference type="PANTHER" id="PTHR23514:SF14">
    <property type="entry name" value="MAJOR FACILITATOR SUPERFAMILY (MFS) PROFILE DOMAIN-CONTAINING PROTEIN"/>
    <property type="match status" value="1"/>
</dbReference>
<dbReference type="InterPro" id="IPR011701">
    <property type="entry name" value="MFS"/>
</dbReference>
<evidence type="ECO:0000313" key="8">
    <source>
        <dbReference type="Proteomes" id="UP000800036"/>
    </source>
</evidence>
<keyword evidence="2 5" id="KW-0812">Transmembrane</keyword>
<dbReference type="GO" id="GO:0016020">
    <property type="term" value="C:membrane"/>
    <property type="evidence" value="ECO:0007669"/>
    <property type="project" value="UniProtKB-SubCell"/>
</dbReference>
<feature type="transmembrane region" description="Helical" evidence="5">
    <location>
        <begin position="37"/>
        <end position="60"/>
    </location>
</feature>
<dbReference type="Proteomes" id="UP000800036">
    <property type="component" value="Unassembled WGS sequence"/>
</dbReference>
<feature type="transmembrane region" description="Helical" evidence="5">
    <location>
        <begin position="353"/>
        <end position="376"/>
    </location>
</feature>
<dbReference type="InterPro" id="IPR051788">
    <property type="entry name" value="MFS_Transporter"/>
</dbReference>
<keyword evidence="8" id="KW-1185">Reference proteome</keyword>
<dbReference type="PROSITE" id="PS50850">
    <property type="entry name" value="MFS"/>
    <property type="match status" value="1"/>
</dbReference>
<dbReference type="Gene3D" id="1.20.1250.20">
    <property type="entry name" value="MFS general substrate transporter like domains"/>
    <property type="match status" value="2"/>
</dbReference>
<name>A0A6A5VLF8_9PLEO</name>
<dbReference type="OrthoDB" id="413079at2759"/>
<evidence type="ECO:0000256" key="1">
    <source>
        <dbReference type="ARBA" id="ARBA00004141"/>
    </source>
</evidence>
<feature type="transmembrane region" description="Helical" evidence="5">
    <location>
        <begin position="241"/>
        <end position="264"/>
    </location>
</feature>
<feature type="transmembrane region" description="Helical" evidence="5">
    <location>
        <begin position="159"/>
        <end position="179"/>
    </location>
</feature>
<dbReference type="PANTHER" id="PTHR23514">
    <property type="entry name" value="BYPASS OF STOP CODON PROTEIN 6"/>
    <property type="match status" value="1"/>
</dbReference>
<dbReference type="GO" id="GO:0022857">
    <property type="term" value="F:transmembrane transporter activity"/>
    <property type="evidence" value="ECO:0007669"/>
    <property type="project" value="InterPro"/>
</dbReference>
<protein>
    <submittedName>
        <fullName evidence="7">MFS general substrate transporter</fullName>
    </submittedName>
</protein>
<evidence type="ECO:0000313" key="7">
    <source>
        <dbReference type="EMBL" id="KAF1978134.1"/>
    </source>
</evidence>
<dbReference type="EMBL" id="ML976661">
    <property type="protein sequence ID" value="KAF1978134.1"/>
    <property type="molecule type" value="Genomic_DNA"/>
</dbReference>
<feature type="transmembrane region" description="Helical" evidence="5">
    <location>
        <begin position="327"/>
        <end position="347"/>
    </location>
</feature>
<dbReference type="InterPro" id="IPR036259">
    <property type="entry name" value="MFS_trans_sf"/>
</dbReference>
<evidence type="ECO:0000256" key="5">
    <source>
        <dbReference type="SAM" id="Phobius"/>
    </source>
</evidence>
<feature type="transmembrane region" description="Helical" evidence="5">
    <location>
        <begin position="388"/>
        <end position="411"/>
    </location>
</feature>
<feature type="domain" description="Major facilitator superfamily (MFS) profile" evidence="6">
    <location>
        <begin position="38"/>
        <end position="440"/>
    </location>
</feature>
<evidence type="ECO:0000256" key="2">
    <source>
        <dbReference type="ARBA" id="ARBA00022692"/>
    </source>
</evidence>